<evidence type="ECO:0000313" key="8">
    <source>
        <dbReference type="EMBL" id="WRP18762.1"/>
    </source>
</evidence>
<gene>
    <name evidence="8" type="ORF">U7230_07155</name>
</gene>
<comment type="subcellular location">
    <subcellularLocation>
        <location evidence="1">Cell membrane</location>
        <topology evidence="1">Multi-pass membrane protein</topology>
    </subcellularLocation>
</comment>
<sequence length="447" mass="45914">MPSSSTVVSAPMPPSEAARRWLLLAVATLQQAGLTFVRFGLPTVAPFIRADLGLSLTQTGVVLGAFDLGALVAFYATGVATDRFGERRVMALGAWFTGLLAAASAAAPGMRELAIVLALAGAGFPSSQVAGSHAVMGWFHARERGVAMGVRQAGLPLGGLAGALVLPWVAASAGWRLAMVVAGAGCILAGLATFLALPDGEPAAHSGAVARPGLPLHREPSPVRALPAGGFLQAPRQFLRDRALVATTLMACLLAASQFSLTGYLPLYMVDVFRWDRQAASRLLLVVHAGGIAGRLLWGWVSDRRFHGDRVAPLVTVSLSGALGAALIAALALAPLPPAAVAGSALLAGLTLLGWNGLYITLISELSGPASAVMLGISMTVLYVWTMLSPPGFGWLVERLGSYPAAWTALVAIQLMAAVAATAAGSFAPARRAGAPHRLRPRVGGGR</sequence>
<evidence type="ECO:0000256" key="6">
    <source>
        <dbReference type="SAM" id="Phobius"/>
    </source>
</evidence>
<feature type="transmembrane region" description="Helical" evidence="6">
    <location>
        <begin position="339"/>
        <end position="359"/>
    </location>
</feature>
<feature type="transmembrane region" description="Helical" evidence="6">
    <location>
        <begin position="366"/>
        <end position="385"/>
    </location>
</feature>
<dbReference type="Gene3D" id="1.20.1250.20">
    <property type="entry name" value="MFS general substrate transporter like domains"/>
    <property type="match status" value="2"/>
</dbReference>
<keyword evidence="5 6" id="KW-0472">Membrane</keyword>
<feature type="transmembrane region" description="Helical" evidence="6">
    <location>
        <begin position="153"/>
        <end position="171"/>
    </location>
</feature>
<keyword evidence="9" id="KW-1185">Reference proteome</keyword>
<protein>
    <submittedName>
        <fullName evidence="8">MFS transporter</fullName>
    </submittedName>
</protein>
<evidence type="ECO:0000313" key="9">
    <source>
        <dbReference type="Proteomes" id="UP001332192"/>
    </source>
</evidence>
<keyword evidence="4 6" id="KW-1133">Transmembrane helix</keyword>
<feature type="transmembrane region" description="Helical" evidence="6">
    <location>
        <begin position="405"/>
        <end position="430"/>
    </location>
</feature>
<feature type="transmembrane region" description="Helical" evidence="6">
    <location>
        <begin position="177"/>
        <end position="197"/>
    </location>
</feature>
<feature type="transmembrane region" description="Helical" evidence="6">
    <location>
        <begin position="113"/>
        <end position="141"/>
    </location>
</feature>
<evidence type="ECO:0000256" key="4">
    <source>
        <dbReference type="ARBA" id="ARBA00022989"/>
    </source>
</evidence>
<dbReference type="InterPro" id="IPR020846">
    <property type="entry name" value="MFS_dom"/>
</dbReference>
<reference evidence="8 9" key="1">
    <citation type="journal article" date="2024" name="Front. Microbiol.">
        <title>Novel thermophilic genera Geochorda gen. nov. and Carboxydochorda gen. nov. from the deep terrestrial subsurface reveal the ecophysiological diversity in the class Limnochordia.</title>
        <authorList>
            <person name="Karnachuk O.V."/>
            <person name="Lukina A.P."/>
            <person name="Avakyan M.R."/>
            <person name="Kadnikov V.V."/>
            <person name="Begmatov S."/>
            <person name="Beletsky A.V."/>
            <person name="Vlasova K.G."/>
            <person name="Novikov A.A."/>
            <person name="Shcherbakova V.A."/>
            <person name="Mardanov A.V."/>
            <person name="Ravin N.V."/>
        </authorList>
    </citation>
    <scope>NUCLEOTIDE SEQUENCE [LARGE SCALE GENOMIC DNA]</scope>
    <source>
        <strain evidence="8 9">L945</strain>
    </source>
</reference>
<feature type="transmembrane region" description="Helical" evidence="6">
    <location>
        <begin position="279"/>
        <end position="298"/>
    </location>
</feature>
<dbReference type="InterPro" id="IPR011701">
    <property type="entry name" value="MFS"/>
</dbReference>
<evidence type="ECO:0000259" key="7">
    <source>
        <dbReference type="PROSITE" id="PS50850"/>
    </source>
</evidence>
<dbReference type="PANTHER" id="PTHR23527">
    <property type="entry name" value="BLL3282 PROTEIN"/>
    <property type="match status" value="1"/>
</dbReference>
<dbReference type="SUPFAM" id="SSF103473">
    <property type="entry name" value="MFS general substrate transporter"/>
    <property type="match status" value="1"/>
</dbReference>
<feature type="transmembrane region" description="Helical" evidence="6">
    <location>
        <begin position="53"/>
        <end position="77"/>
    </location>
</feature>
<organism evidence="8 9">
    <name type="scientific">Carboxydichorda subterranea</name>
    <dbReference type="NCBI Taxonomy" id="3109565"/>
    <lineage>
        <taxon>Bacteria</taxon>
        <taxon>Bacillati</taxon>
        <taxon>Bacillota</taxon>
        <taxon>Limnochordia</taxon>
        <taxon>Limnochordales</taxon>
        <taxon>Geochordaceae</taxon>
        <taxon>Carboxydichorda</taxon>
    </lineage>
</organism>
<keyword evidence="2" id="KW-0813">Transport</keyword>
<dbReference type="Proteomes" id="UP001332192">
    <property type="component" value="Chromosome"/>
</dbReference>
<dbReference type="PROSITE" id="PS50850">
    <property type="entry name" value="MFS"/>
    <property type="match status" value="1"/>
</dbReference>
<dbReference type="RefSeq" id="WP_324718034.1">
    <property type="nucleotide sequence ID" value="NZ_CP141615.1"/>
</dbReference>
<dbReference type="PANTHER" id="PTHR23527:SF1">
    <property type="entry name" value="BLL3282 PROTEIN"/>
    <property type="match status" value="1"/>
</dbReference>
<accession>A0ABZ1C108</accession>
<dbReference type="InterPro" id="IPR036259">
    <property type="entry name" value="MFS_trans_sf"/>
</dbReference>
<dbReference type="Pfam" id="PF07690">
    <property type="entry name" value="MFS_1"/>
    <property type="match status" value="1"/>
</dbReference>
<dbReference type="InterPro" id="IPR052952">
    <property type="entry name" value="MFS-Transporter"/>
</dbReference>
<feature type="transmembrane region" description="Helical" evidence="6">
    <location>
        <begin position="310"/>
        <end position="333"/>
    </location>
</feature>
<evidence type="ECO:0000256" key="5">
    <source>
        <dbReference type="ARBA" id="ARBA00023136"/>
    </source>
</evidence>
<proteinExistence type="predicted"/>
<evidence type="ECO:0000256" key="1">
    <source>
        <dbReference type="ARBA" id="ARBA00004651"/>
    </source>
</evidence>
<feature type="transmembrane region" description="Helical" evidence="6">
    <location>
        <begin position="243"/>
        <end position="267"/>
    </location>
</feature>
<feature type="transmembrane region" description="Helical" evidence="6">
    <location>
        <begin position="21"/>
        <end position="41"/>
    </location>
</feature>
<feature type="transmembrane region" description="Helical" evidence="6">
    <location>
        <begin position="89"/>
        <end position="107"/>
    </location>
</feature>
<feature type="domain" description="Major facilitator superfamily (MFS) profile" evidence="7">
    <location>
        <begin position="21"/>
        <end position="432"/>
    </location>
</feature>
<keyword evidence="3 6" id="KW-0812">Transmembrane</keyword>
<evidence type="ECO:0000256" key="2">
    <source>
        <dbReference type="ARBA" id="ARBA00022448"/>
    </source>
</evidence>
<name>A0ABZ1C108_9FIRM</name>
<evidence type="ECO:0000256" key="3">
    <source>
        <dbReference type="ARBA" id="ARBA00022692"/>
    </source>
</evidence>
<dbReference type="EMBL" id="CP141615">
    <property type="protein sequence ID" value="WRP18762.1"/>
    <property type="molecule type" value="Genomic_DNA"/>
</dbReference>